<evidence type="ECO:0000256" key="13">
    <source>
        <dbReference type="ARBA" id="ARBA00034005"/>
    </source>
</evidence>
<keyword evidence="6 15" id="KW-0479">Metal-binding</keyword>
<dbReference type="NCBIfam" id="NF005932">
    <property type="entry name" value="PRK07956.1"/>
    <property type="match status" value="1"/>
</dbReference>
<evidence type="ECO:0000256" key="1">
    <source>
        <dbReference type="ARBA" id="ARBA00004067"/>
    </source>
</evidence>
<dbReference type="InterPro" id="IPR033136">
    <property type="entry name" value="DNA_ligase_CS"/>
</dbReference>
<evidence type="ECO:0000256" key="16">
    <source>
        <dbReference type="RuleBase" id="RU000618"/>
    </source>
</evidence>
<evidence type="ECO:0000256" key="11">
    <source>
        <dbReference type="ARBA" id="ARBA00023204"/>
    </source>
</evidence>
<dbReference type="SUPFAM" id="SSF52113">
    <property type="entry name" value="BRCT domain"/>
    <property type="match status" value="1"/>
</dbReference>
<dbReference type="PROSITE" id="PS50172">
    <property type="entry name" value="BRCT"/>
    <property type="match status" value="1"/>
</dbReference>
<evidence type="ECO:0000256" key="10">
    <source>
        <dbReference type="ARBA" id="ARBA00023027"/>
    </source>
</evidence>
<feature type="binding site" evidence="15">
    <location>
        <begin position="44"/>
        <end position="48"/>
    </location>
    <ligand>
        <name>NAD(+)</name>
        <dbReference type="ChEBI" id="CHEBI:57540"/>
    </ligand>
</feature>
<dbReference type="EC" id="6.5.1.2" evidence="2 15"/>
<evidence type="ECO:0000313" key="18">
    <source>
        <dbReference type="EMBL" id="PWE17709.1"/>
    </source>
</evidence>
<feature type="binding site" evidence="15">
    <location>
        <position position="127"/>
    </location>
    <ligand>
        <name>NAD(+)</name>
        <dbReference type="ChEBI" id="CHEBI:57540"/>
    </ligand>
</feature>
<comment type="similarity">
    <text evidence="14 15">Belongs to the NAD-dependent DNA ligase family. LigA subfamily.</text>
</comment>
<evidence type="ECO:0000256" key="2">
    <source>
        <dbReference type="ARBA" id="ARBA00012722"/>
    </source>
</evidence>
<dbReference type="Gene3D" id="2.40.50.140">
    <property type="entry name" value="Nucleic acid-binding proteins"/>
    <property type="match status" value="1"/>
</dbReference>
<dbReference type="GO" id="GO:0003911">
    <property type="term" value="F:DNA ligase (NAD+) activity"/>
    <property type="evidence" value="ECO:0007669"/>
    <property type="project" value="UniProtKB-UniRule"/>
</dbReference>
<evidence type="ECO:0000256" key="3">
    <source>
        <dbReference type="ARBA" id="ARBA00013308"/>
    </source>
</evidence>
<dbReference type="NCBIfam" id="TIGR00575">
    <property type="entry name" value="dnlj"/>
    <property type="match status" value="1"/>
</dbReference>
<evidence type="ECO:0000259" key="17">
    <source>
        <dbReference type="PROSITE" id="PS50172"/>
    </source>
</evidence>
<dbReference type="Gene3D" id="3.30.470.30">
    <property type="entry name" value="DNA ligase/mRNA capping enzyme"/>
    <property type="match status" value="1"/>
</dbReference>
<dbReference type="CDD" id="cd17748">
    <property type="entry name" value="BRCT_DNA_ligase_like"/>
    <property type="match status" value="1"/>
</dbReference>
<dbReference type="InterPro" id="IPR041663">
    <property type="entry name" value="DisA/LigA_HHH"/>
</dbReference>
<dbReference type="Proteomes" id="UP000245168">
    <property type="component" value="Unassembled WGS sequence"/>
</dbReference>
<dbReference type="GO" id="GO:0005829">
    <property type="term" value="C:cytosol"/>
    <property type="evidence" value="ECO:0007669"/>
    <property type="project" value="TreeGrafter"/>
</dbReference>
<dbReference type="PANTHER" id="PTHR23389">
    <property type="entry name" value="CHROMOSOME TRANSMISSION FIDELITY FACTOR 18"/>
    <property type="match status" value="1"/>
</dbReference>
<feature type="binding site" evidence="15">
    <location>
        <position position="446"/>
    </location>
    <ligand>
        <name>Zn(2+)</name>
        <dbReference type="ChEBI" id="CHEBI:29105"/>
    </ligand>
</feature>
<evidence type="ECO:0000256" key="6">
    <source>
        <dbReference type="ARBA" id="ARBA00022723"/>
    </source>
</evidence>
<dbReference type="CDD" id="cd00114">
    <property type="entry name" value="LIGANc"/>
    <property type="match status" value="1"/>
</dbReference>
<dbReference type="RefSeq" id="WP_109252940.1">
    <property type="nucleotide sequence ID" value="NZ_QEXV01000003.1"/>
</dbReference>
<accession>A0A2U2BUP5</accession>
<dbReference type="Gene3D" id="1.10.287.610">
    <property type="entry name" value="Helix hairpin bin"/>
    <property type="match status" value="1"/>
</dbReference>
<evidence type="ECO:0000256" key="4">
    <source>
        <dbReference type="ARBA" id="ARBA00022598"/>
    </source>
</evidence>
<dbReference type="InterPro" id="IPR010994">
    <property type="entry name" value="RuvA_2-like"/>
</dbReference>
<name>A0A2U2BUP5_9PROT</name>
<feature type="binding site" evidence="15">
    <location>
        <position position="423"/>
    </location>
    <ligand>
        <name>Zn(2+)</name>
        <dbReference type="ChEBI" id="CHEBI:29105"/>
    </ligand>
</feature>
<dbReference type="InterPro" id="IPR012340">
    <property type="entry name" value="NA-bd_OB-fold"/>
</dbReference>
<dbReference type="InterPro" id="IPR001679">
    <property type="entry name" value="DNA_ligase"/>
</dbReference>
<proteinExistence type="inferred from homology"/>
<dbReference type="Pfam" id="PF03120">
    <property type="entry name" value="OB_DNA_ligase"/>
    <property type="match status" value="1"/>
</dbReference>
<keyword evidence="5 15" id="KW-0235">DNA replication</keyword>
<dbReference type="SUPFAM" id="SSF56091">
    <property type="entry name" value="DNA ligase/mRNA capping enzyme, catalytic domain"/>
    <property type="match status" value="1"/>
</dbReference>
<dbReference type="PANTHER" id="PTHR23389:SF9">
    <property type="entry name" value="DNA LIGASE"/>
    <property type="match status" value="1"/>
</dbReference>
<feature type="binding site" evidence="15">
    <location>
        <position position="327"/>
    </location>
    <ligand>
        <name>NAD(+)</name>
        <dbReference type="ChEBI" id="CHEBI:57540"/>
    </ligand>
</feature>
<dbReference type="Pfam" id="PF01653">
    <property type="entry name" value="DNA_ligase_aden"/>
    <property type="match status" value="1"/>
</dbReference>
<dbReference type="InterPro" id="IPR018239">
    <property type="entry name" value="DNA_ligase_AS"/>
</dbReference>
<comment type="catalytic activity">
    <reaction evidence="13 15 16">
        <text>NAD(+) + (deoxyribonucleotide)n-3'-hydroxyl + 5'-phospho-(deoxyribonucleotide)m = (deoxyribonucleotide)n+m + AMP + beta-nicotinamide D-nucleotide.</text>
        <dbReference type="EC" id="6.5.1.2"/>
    </reaction>
</comment>
<dbReference type="GO" id="GO:0006281">
    <property type="term" value="P:DNA repair"/>
    <property type="evidence" value="ECO:0007669"/>
    <property type="project" value="UniProtKB-KW"/>
</dbReference>
<comment type="cofactor">
    <cofactor evidence="15">
        <name>Mg(2+)</name>
        <dbReference type="ChEBI" id="CHEBI:18420"/>
    </cofactor>
    <cofactor evidence="15">
        <name>Mn(2+)</name>
        <dbReference type="ChEBI" id="CHEBI:29035"/>
    </cofactor>
</comment>
<keyword evidence="8 15" id="KW-0862">Zinc</keyword>
<dbReference type="SMART" id="SM00532">
    <property type="entry name" value="LIGANc"/>
    <property type="match status" value="1"/>
</dbReference>
<dbReference type="PROSITE" id="PS01055">
    <property type="entry name" value="DNA_LIGASE_N1"/>
    <property type="match status" value="1"/>
</dbReference>
<dbReference type="Gene3D" id="6.20.10.30">
    <property type="match status" value="1"/>
</dbReference>
<feature type="active site" description="N6-AMP-lysine intermediate" evidence="15">
    <location>
        <position position="129"/>
    </location>
</feature>
<reference evidence="19" key="1">
    <citation type="submission" date="2018-05" db="EMBL/GenBank/DDBJ databases">
        <authorList>
            <person name="Liu B.-T."/>
        </authorList>
    </citation>
    <scope>NUCLEOTIDE SEQUENCE [LARGE SCALE GENOMIC DNA]</scope>
    <source>
        <strain evidence="19">WD6-1</strain>
    </source>
</reference>
<keyword evidence="4 15" id="KW-0436">Ligase</keyword>
<keyword evidence="7 15" id="KW-0227">DNA damage</keyword>
<dbReference type="AlphaFoldDB" id="A0A2U2BUP5"/>
<comment type="function">
    <text evidence="1 15">DNA ligase that catalyzes the formation of phosphodiester linkages between 5'-phosphoryl and 3'-hydroxyl groups in double-stranded DNA using NAD as a coenzyme and as the energy source for the reaction. It is essential for DNA replication and repair of damaged DNA.</text>
</comment>
<dbReference type="Gene3D" id="1.10.150.20">
    <property type="entry name" value="5' to 3' exonuclease, C-terminal subdomain"/>
    <property type="match status" value="2"/>
</dbReference>
<dbReference type="Gene3D" id="3.40.50.10190">
    <property type="entry name" value="BRCT domain"/>
    <property type="match status" value="1"/>
</dbReference>
<dbReference type="InterPro" id="IPR013840">
    <property type="entry name" value="DNAligase_N"/>
</dbReference>
<dbReference type="OrthoDB" id="9759736at2"/>
<dbReference type="GO" id="GO:0006260">
    <property type="term" value="P:DNA replication"/>
    <property type="evidence" value="ECO:0007669"/>
    <property type="project" value="UniProtKB-KW"/>
</dbReference>
<keyword evidence="19" id="KW-1185">Reference proteome</keyword>
<dbReference type="HAMAP" id="MF_01588">
    <property type="entry name" value="DNA_ligase_A"/>
    <property type="match status" value="1"/>
</dbReference>
<feature type="binding site" evidence="15">
    <location>
        <position position="452"/>
    </location>
    <ligand>
        <name>Zn(2+)</name>
        <dbReference type="ChEBI" id="CHEBI:29105"/>
    </ligand>
</feature>
<dbReference type="Pfam" id="PF12826">
    <property type="entry name" value="HHH_2"/>
    <property type="match status" value="1"/>
</dbReference>
<dbReference type="FunFam" id="3.30.470.30:FF:000001">
    <property type="entry name" value="DNA ligase"/>
    <property type="match status" value="1"/>
</dbReference>
<evidence type="ECO:0000256" key="14">
    <source>
        <dbReference type="ARBA" id="ARBA00060881"/>
    </source>
</evidence>
<feature type="domain" description="BRCT" evidence="17">
    <location>
        <begin position="627"/>
        <end position="700"/>
    </location>
</feature>
<evidence type="ECO:0000256" key="7">
    <source>
        <dbReference type="ARBA" id="ARBA00022763"/>
    </source>
</evidence>
<dbReference type="EMBL" id="QEXV01000003">
    <property type="protein sequence ID" value="PWE17709.1"/>
    <property type="molecule type" value="Genomic_DNA"/>
</dbReference>
<dbReference type="InterPro" id="IPR036420">
    <property type="entry name" value="BRCT_dom_sf"/>
</dbReference>
<dbReference type="FunFam" id="2.40.50.140:FF:000012">
    <property type="entry name" value="DNA ligase"/>
    <property type="match status" value="1"/>
</dbReference>
<evidence type="ECO:0000256" key="9">
    <source>
        <dbReference type="ARBA" id="ARBA00022842"/>
    </source>
</evidence>
<dbReference type="Pfam" id="PF00533">
    <property type="entry name" value="BRCT"/>
    <property type="match status" value="1"/>
</dbReference>
<dbReference type="PROSITE" id="PS01056">
    <property type="entry name" value="DNA_LIGASE_N2"/>
    <property type="match status" value="1"/>
</dbReference>
<dbReference type="InterPro" id="IPR004150">
    <property type="entry name" value="NAD_DNA_ligase_OB"/>
</dbReference>
<dbReference type="GO" id="GO:0046872">
    <property type="term" value="F:metal ion binding"/>
    <property type="evidence" value="ECO:0007669"/>
    <property type="project" value="UniProtKB-KW"/>
</dbReference>
<dbReference type="SMART" id="SM00292">
    <property type="entry name" value="BRCT"/>
    <property type="match status" value="1"/>
</dbReference>
<dbReference type="PIRSF" id="PIRSF001604">
    <property type="entry name" value="LigA"/>
    <property type="match status" value="1"/>
</dbReference>
<feature type="binding site" evidence="15">
    <location>
        <begin position="93"/>
        <end position="94"/>
    </location>
    <ligand>
        <name>NAD(+)</name>
        <dbReference type="ChEBI" id="CHEBI:57540"/>
    </ligand>
</feature>
<evidence type="ECO:0000256" key="12">
    <source>
        <dbReference type="ARBA" id="ARBA00023211"/>
    </source>
</evidence>
<dbReference type="InterPro" id="IPR013839">
    <property type="entry name" value="DNAligase_adenylation"/>
</dbReference>
<keyword evidence="12 15" id="KW-0464">Manganese</keyword>
<organism evidence="18 19">
    <name type="scientific">Marinicauda salina</name>
    <dbReference type="NCBI Taxonomy" id="2135793"/>
    <lineage>
        <taxon>Bacteria</taxon>
        <taxon>Pseudomonadati</taxon>
        <taxon>Pseudomonadota</taxon>
        <taxon>Alphaproteobacteria</taxon>
        <taxon>Maricaulales</taxon>
        <taxon>Maricaulaceae</taxon>
        <taxon>Marinicauda</taxon>
    </lineage>
</organism>
<feature type="binding site" evidence="15">
    <location>
        <position position="150"/>
    </location>
    <ligand>
        <name>NAD(+)</name>
        <dbReference type="ChEBI" id="CHEBI:57540"/>
    </ligand>
</feature>
<keyword evidence="11 15" id="KW-0234">DNA repair</keyword>
<comment type="caution">
    <text evidence="18">The sequence shown here is derived from an EMBL/GenBank/DDBJ whole genome shotgun (WGS) entry which is preliminary data.</text>
</comment>
<feature type="binding site" evidence="15">
    <location>
        <position position="303"/>
    </location>
    <ligand>
        <name>NAD(+)</name>
        <dbReference type="ChEBI" id="CHEBI:57540"/>
    </ligand>
</feature>
<evidence type="ECO:0000313" key="19">
    <source>
        <dbReference type="Proteomes" id="UP000245168"/>
    </source>
</evidence>
<evidence type="ECO:0000256" key="8">
    <source>
        <dbReference type="ARBA" id="ARBA00022833"/>
    </source>
</evidence>
<dbReference type="InterPro" id="IPR001357">
    <property type="entry name" value="BRCT_dom"/>
</dbReference>
<dbReference type="SUPFAM" id="SSF47781">
    <property type="entry name" value="RuvA domain 2-like"/>
    <property type="match status" value="1"/>
</dbReference>
<protein>
    <recommendedName>
        <fullName evidence="3 15">DNA ligase</fullName>
        <ecNumber evidence="2 15">6.5.1.2</ecNumber>
    </recommendedName>
    <alternativeName>
        <fullName evidence="15">Polydeoxyribonucleotide synthase [NAD(+)]</fullName>
    </alternativeName>
</protein>
<evidence type="ECO:0000256" key="15">
    <source>
        <dbReference type="HAMAP-Rule" id="MF_01588"/>
    </source>
</evidence>
<evidence type="ECO:0000256" key="5">
    <source>
        <dbReference type="ARBA" id="ARBA00022705"/>
    </source>
</evidence>
<feature type="binding site" evidence="15">
    <location>
        <position position="421"/>
    </location>
    <ligand>
        <name>Zn(2+)</name>
        <dbReference type="ChEBI" id="CHEBI:29105"/>
    </ligand>
</feature>
<dbReference type="SUPFAM" id="SSF50249">
    <property type="entry name" value="Nucleic acid-binding proteins"/>
    <property type="match status" value="1"/>
</dbReference>
<sequence length="705" mass="78112">MKPAHKDVSDLTEDEARAELARLAKEIAKHDRAYYQKDEPVISDAAYDALRHRNAAIESRFPDLKRDDSPSERVGAAPAEEFTEVEHLVPMYSLGNAFDAGDVEDFIKRVRRFLGLDEDETLALTAEPKIDGLSANLRYENGELVVGATRGDGRTGENVTENLRTLADIPKTLKGSGWPKRVEVRGEVYMSHDDFAALNERQRKQGKAEYKNPRNAAAGSLRQLDPAVTARRPLKFFAYAWGDVSEPLGETQLEAVERLDAFGFTTNPLMERVESLEAALKVYEEIEAQRSRLGYDIDGVVYKVDRLAWQDRLGYVSRSPRWAIAYKFSPEKATTRLERIEIQVGRTGAMTPVAKLEPVTVGGVVVSNATLHNEDEIARKDVREGDFVVVQRAGDVIPQIVEAVKKRRPNDAKPYEFPTVCPCPLKTPAVREVNERTGEKGAVRRCTGEFACPYQRREHLKHFVSRSAFDIEGLGGKQVEEFYDDGVIAEPADIFTLKARDEAGEIEPPLREREGWGEKSVSNLFDAIAARREIDLWRFLNALGIRHVGETTARLLATVYGSWDAFFETAKKADDADSSKRQTLIDIDGVGQVAADSIGRFFDEAHNAEALDRLLEQVSIRDAEAPAAESPVSGKTVVFTGSLEKFTREEAKARAQSLGAKVSSSVSGKTDYVVAGPGAGSKLKKAEELGVEVLSEQEWLDLIAG</sequence>
<feature type="binding site" evidence="15">
    <location>
        <position position="187"/>
    </location>
    <ligand>
        <name>NAD(+)</name>
        <dbReference type="ChEBI" id="CHEBI:57540"/>
    </ligand>
</feature>
<keyword evidence="9 15" id="KW-0460">Magnesium</keyword>
<keyword evidence="10 15" id="KW-0520">NAD</keyword>
<gene>
    <name evidence="15" type="primary">ligA</name>
    <name evidence="18" type="ORF">DDZ18_08615</name>
</gene>